<dbReference type="SUPFAM" id="SSF52540">
    <property type="entry name" value="P-loop containing nucleoside triphosphate hydrolases"/>
    <property type="match status" value="1"/>
</dbReference>
<evidence type="ECO:0000256" key="1">
    <source>
        <dbReference type="ARBA" id="ARBA00005417"/>
    </source>
</evidence>
<accession>A0A2J6WRU9</accession>
<organism evidence="6 7">
    <name type="scientific">Chloroflexus aggregans</name>
    <dbReference type="NCBI Taxonomy" id="152260"/>
    <lineage>
        <taxon>Bacteria</taxon>
        <taxon>Bacillati</taxon>
        <taxon>Chloroflexota</taxon>
        <taxon>Chloroflexia</taxon>
        <taxon>Chloroflexales</taxon>
        <taxon>Chloroflexineae</taxon>
        <taxon>Chloroflexaceae</taxon>
        <taxon>Chloroflexus</taxon>
    </lineage>
</organism>
<name>A0A2J6WRU9_9CHLR</name>
<evidence type="ECO:0000313" key="6">
    <source>
        <dbReference type="EMBL" id="PMP73139.1"/>
    </source>
</evidence>
<dbReference type="Gene3D" id="3.40.50.300">
    <property type="entry name" value="P-loop containing nucleotide triphosphate hydrolases"/>
    <property type="match status" value="1"/>
</dbReference>
<dbReference type="EMBL" id="PNIQ01001108">
    <property type="protein sequence ID" value="PMP73139.1"/>
    <property type="molecule type" value="Genomic_DNA"/>
</dbReference>
<evidence type="ECO:0000256" key="2">
    <source>
        <dbReference type="ARBA" id="ARBA00022448"/>
    </source>
</evidence>
<gene>
    <name evidence="6" type="ORF">C0184_16500</name>
</gene>
<comment type="caution">
    <text evidence="6">The sequence shown here is derived from an EMBL/GenBank/DDBJ whole genome shotgun (WGS) entry which is preliminary data.</text>
</comment>
<protein>
    <submittedName>
        <fullName evidence="6">ABC transporter ATP-binding protein</fullName>
    </submittedName>
</protein>
<keyword evidence="2" id="KW-0813">Transport</keyword>
<dbReference type="Pfam" id="PF00005">
    <property type="entry name" value="ABC_tran"/>
    <property type="match status" value="1"/>
</dbReference>
<dbReference type="PANTHER" id="PTHR42711:SF5">
    <property type="entry name" value="ABC TRANSPORTER ATP-BINDING PROTEIN NATA"/>
    <property type="match status" value="1"/>
</dbReference>
<dbReference type="Proteomes" id="UP000243376">
    <property type="component" value="Unassembled WGS sequence"/>
</dbReference>
<dbReference type="InterPro" id="IPR027417">
    <property type="entry name" value="P-loop_NTPase"/>
</dbReference>
<dbReference type="SMART" id="SM00382">
    <property type="entry name" value="AAA"/>
    <property type="match status" value="1"/>
</dbReference>
<dbReference type="GO" id="GO:0016887">
    <property type="term" value="F:ATP hydrolysis activity"/>
    <property type="evidence" value="ECO:0007669"/>
    <property type="project" value="InterPro"/>
</dbReference>
<reference evidence="6 7" key="1">
    <citation type="submission" date="2018-01" db="EMBL/GenBank/DDBJ databases">
        <title>Metagenomic assembled genomes from two thermal pools in the Uzon Caldera, Kamchatka, Russia.</title>
        <authorList>
            <person name="Wilkins L."/>
            <person name="Ettinger C."/>
        </authorList>
    </citation>
    <scope>NUCLEOTIDE SEQUENCE [LARGE SCALE GENOMIC DNA]</scope>
    <source>
        <strain evidence="6">ZAV-02</strain>
    </source>
</reference>
<dbReference type="InterPro" id="IPR050763">
    <property type="entry name" value="ABC_transporter_ATP-binding"/>
</dbReference>
<evidence type="ECO:0000256" key="3">
    <source>
        <dbReference type="ARBA" id="ARBA00022741"/>
    </source>
</evidence>
<dbReference type="InterPro" id="IPR017871">
    <property type="entry name" value="ABC_transporter-like_CS"/>
</dbReference>
<dbReference type="InterPro" id="IPR003593">
    <property type="entry name" value="AAA+_ATPase"/>
</dbReference>
<comment type="similarity">
    <text evidence="1">Belongs to the ABC transporter superfamily.</text>
</comment>
<dbReference type="PROSITE" id="PS00211">
    <property type="entry name" value="ABC_TRANSPORTER_1"/>
    <property type="match status" value="1"/>
</dbReference>
<dbReference type="PANTHER" id="PTHR42711">
    <property type="entry name" value="ABC TRANSPORTER ATP-BINDING PROTEIN"/>
    <property type="match status" value="1"/>
</dbReference>
<keyword evidence="4 6" id="KW-0067">ATP-binding</keyword>
<evidence type="ECO:0000256" key="4">
    <source>
        <dbReference type="ARBA" id="ARBA00022840"/>
    </source>
</evidence>
<keyword evidence="3" id="KW-0547">Nucleotide-binding</keyword>
<dbReference type="GO" id="GO:0005524">
    <property type="term" value="F:ATP binding"/>
    <property type="evidence" value="ECO:0007669"/>
    <property type="project" value="UniProtKB-KW"/>
</dbReference>
<sequence length="316" mass="34651">MIEAIQLGKQFGDFVAVRDLTLTVQPGELIALLGPNGAGKTTTVRMLAAILPPSSGQARICGHDVVRDAQRVRGMVGLLTEYPGLYGRMAALEYLAFFGALLGLDAVQCRQRSEVLLRQFGLWEVRDRNLESFSKGMRQKMALIRAMIHDPPVLFLDEPTTAMDPQSARTVRDAIGELRGAKRSILLTTHNLSEAEELADRIAIIRGGQIIAVGPFAELSRQLLGEPAFELIVARPTDQVRALTVVRELVGAEAVGHDRIVWQTAEPHLLNPAIVNRLITAGIAVYSLSEQPRRLEDLYLRIVAEDEAIPAPSARE</sequence>
<evidence type="ECO:0000313" key="7">
    <source>
        <dbReference type="Proteomes" id="UP000243376"/>
    </source>
</evidence>
<proteinExistence type="inferred from homology"/>
<dbReference type="PROSITE" id="PS50893">
    <property type="entry name" value="ABC_TRANSPORTER_2"/>
    <property type="match status" value="1"/>
</dbReference>
<dbReference type="AlphaFoldDB" id="A0A2J6WRU9"/>
<dbReference type="InterPro" id="IPR003439">
    <property type="entry name" value="ABC_transporter-like_ATP-bd"/>
</dbReference>
<evidence type="ECO:0000259" key="5">
    <source>
        <dbReference type="PROSITE" id="PS50893"/>
    </source>
</evidence>
<feature type="domain" description="ABC transporter" evidence="5">
    <location>
        <begin position="2"/>
        <end position="232"/>
    </location>
</feature>